<dbReference type="GO" id="GO:0016020">
    <property type="term" value="C:membrane"/>
    <property type="evidence" value="ECO:0007669"/>
    <property type="project" value="UniProtKB-SubCell"/>
</dbReference>
<organism evidence="18 19">
    <name type="scientific">Ficus carica</name>
    <name type="common">Common fig</name>
    <dbReference type="NCBI Taxonomy" id="3494"/>
    <lineage>
        <taxon>Eukaryota</taxon>
        <taxon>Viridiplantae</taxon>
        <taxon>Streptophyta</taxon>
        <taxon>Embryophyta</taxon>
        <taxon>Tracheophyta</taxon>
        <taxon>Spermatophyta</taxon>
        <taxon>Magnoliopsida</taxon>
        <taxon>eudicotyledons</taxon>
        <taxon>Gunneridae</taxon>
        <taxon>Pentapetalae</taxon>
        <taxon>rosids</taxon>
        <taxon>fabids</taxon>
        <taxon>Rosales</taxon>
        <taxon>Moraceae</taxon>
        <taxon>Ficeae</taxon>
        <taxon>Ficus</taxon>
    </lineage>
</organism>
<evidence type="ECO:0000256" key="3">
    <source>
        <dbReference type="ARBA" id="ARBA00004906"/>
    </source>
</evidence>
<keyword evidence="8 14" id="KW-0863">Zinc-finger</keyword>
<dbReference type="CDD" id="cd16461">
    <property type="entry name" value="RING-H2_EL5-like"/>
    <property type="match status" value="1"/>
</dbReference>
<dbReference type="PROSITE" id="PS50089">
    <property type="entry name" value="ZF_RING_2"/>
    <property type="match status" value="1"/>
</dbReference>
<comment type="subcellular location">
    <subcellularLocation>
        <location evidence="2">Membrane</location>
        <topology evidence="2">Single-pass membrane protein</topology>
    </subcellularLocation>
</comment>
<dbReference type="InterPro" id="IPR013083">
    <property type="entry name" value="Znf_RING/FYVE/PHD"/>
</dbReference>
<comment type="catalytic activity">
    <reaction evidence="1">
        <text>S-ubiquitinyl-[E2 ubiquitin-conjugating enzyme]-L-cysteine + [acceptor protein]-L-lysine = [E2 ubiquitin-conjugating enzyme]-L-cysteine + N(6)-ubiquitinyl-[acceptor protein]-L-lysine.</text>
        <dbReference type="EC" id="2.3.2.27"/>
    </reaction>
</comment>
<evidence type="ECO:0000256" key="13">
    <source>
        <dbReference type="ARBA" id="ARBA00024209"/>
    </source>
</evidence>
<dbReference type="InterPro" id="IPR001841">
    <property type="entry name" value="Znf_RING"/>
</dbReference>
<keyword evidence="11 16" id="KW-1133">Transmembrane helix</keyword>
<evidence type="ECO:0000256" key="6">
    <source>
        <dbReference type="ARBA" id="ARBA00022692"/>
    </source>
</evidence>
<dbReference type="GO" id="GO:0061630">
    <property type="term" value="F:ubiquitin protein ligase activity"/>
    <property type="evidence" value="ECO:0007669"/>
    <property type="project" value="UniProtKB-EC"/>
</dbReference>
<protein>
    <recommendedName>
        <fullName evidence="4">RING-type E3 ubiquitin transferase</fullName>
        <ecNumber evidence="4">2.3.2.27</ecNumber>
    </recommendedName>
</protein>
<evidence type="ECO:0000259" key="17">
    <source>
        <dbReference type="PROSITE" id="PS50089"/>
    </source>
</evidence>
<evidence type="ECO:0000256" key="14">
    <source>
        <dbReference type="PROSITE-ProRule" id="PRU00175"/>
    </source>
</evidence>
<keyword evidence="12 16" id="KW-0472">Membrane</keyword>
<evidence type="ECO:0000256" key="2">
    <source>
        <dbReference type="ARBA" id="ARBA00004167"/>
    </source>
</evidence>
<dbReference type="SUPFAM" id="SSF57850">
    <property type="entry name" value="RING/U-box"/>
    <property type="match status" value="1"/>
</dbReference>
<dbReference type="FunFam" id="3.30.40.10:FF:000609">
    <property type="entry name" value="RING-H2 finger protein ATL1"/>
    <property type="match status" value="1"/>
</dbReference>
<evidence type="ECO:0000256" key="16">
    <source>
        <dbReference type="SAM" id="Phobius"/>
    </source>
</evidence>
<gene>
    <name evidence="18" type="ORF">TIFTF001_000213</name>
</gene>
<evidence type="ECO:0000256" key="8">
    <source>
        <dbReference type="ARBA" id="ARBA00022771"/>
    </source>
</evidence>
<reference evidence="18" key="1">
    <citation type="submission" date="2023-07" db="EMBL/GenBank/DDBJ databases">
        <title>draft genome sequence of fig (Ficus carica).</title>
        <authorList>
            <person name="Takahashi T."/>
            <person name="Nishimura K."/>
        </authorList>
    </citation>
    <scope>NUCLEOTIDE SEQUENCE</scope>
</reference>
<keyword evidence="5" id="KW-0808">Transferase</keyword>
<dbReference type="Gene3D" id="3.30.40.10">
    <property type="entry name" value="Zinc/RING finger domain, C3HC4 (zinc finger)"/>
    <property type="match status" value="1"/>
</dbReference>
<evidence type="ECO:0000256" key="9">
    <source>
        <dbReference type="ARBA" id="ARBA00022786"/>
    </source>
</evidence>
<keyword evidence="7" id="KW-0479">Metal-binding</keyword>
<sequence>MSSSSDESPTQQQHQEHRVSHLVESIFAYNSNVMLAALISLLLVILFVLLLHVYARWFLNHAHYQAHRRRRTVSRVLGPSAARFNHNNNNNNHHNHNSLTISSSFVLDLSSLSASKGLDASAISAIPLFVYDGSVENSGLECVVCLSGFDDGEVGRHLPKCGHEFHVECIDMWLGSHSNCPICRAPAVSEVNSVAGDGCAMEEMSGDGDSVVVVDVSSSGDNGESSVGNDSPPPSQSSSSFGCSLKRMLSRNRSENKVFPASSVSELAA</sequence>
<evidence type="ECO:0000256" key="4">
    <source>
        <dbReference type="ARBA" id="ARBA00012483"/>
    </source>
</evidence>
<comment type="pathway">
    <text evidence="3">Protein modification; protein ubiquitination.</text>
</comment>
<feature type="transmembrane region" description="Helical" evidence="16">
    <location>
        <begin position="33"/>
        <end position="59"/>
    </location>
</feature>
<evidence type="ECO:0000256" key="12">
    <source>
        <dbReference type="ARBA" id="ARBA00023136"/>
    </source>
</evidence>
<comment type="similarity">
    <text evidence="13">Belongs to the RING-type zinc finger family. ATL subfamily.</text>
</comment>
<keyword evidence="6 16" id="KW-0812">Transmembrane</keyword>
<accession>A0AA88D0N6</accession>
<evidence type="ECO:0000313" key="19">
    <source>
        <dbReference type="Proteomes" id="UP001187192"/>
    </source>
</evidence>
<evidence type="ECO:0000256" key="11">
    <source>
        <dbReference type="ARBA" id="ARBA00022989"/>
    </source>
</evidence>
<dbReference type="PANTHER" id="PTHR46913">
    <property type="entry name" value="RING-H2 FINGER PROTEIN ATL16"/>
    <property type="match status" value="1"/>
</dbReference>
<dbReference type="EMBL" id="BTGU01000001">
    <property type="protein sequence ID" value="GMN23664.1"/>
    <property type="molecule type" value="Genomic_DNA"/>
</dbReference>
<evidence type="ECO:0000313" key="18">
    <source>
        <dbReference type="EMBL" id="GMN23664.1"/>
    </source>
</evidence>
<keyword evidence="9" id="KW-0833">Ubl conjugation pathway</keyword>
<dbReference type="AlphaFoldDB" id="A0AA88D0N6"/>
<evidence type="ECO:0000256" key="1">
    <source>
        <dbReference type="ARBA" id="ARBA00000900"/>
    </source>
</evidence>
<dbReference type="InterPro" id="IPR044600">
    <property type="entry name" value="ATL1/ATL16-like"/>
</dbReference>
<evidence type="ECO:0000256" key="7">
    <source>
        <dbReference type="ARBA" id="ARBA00022723"/>
    </source>
</evidence>
<feature type="compositionally biased region" description="Low complexity" evidence="15">
    <location>
        <begin position="215"/>
        <end position="240"/>
    </location>
</feature>
<dbReference type="EC" id="2.3.2.27" evidence="4"/>
<evidence type="ECO:0000256" key="15">
    <source>
        <dbReference type="SAM" id="MobiDB-lite"/>
    </source>
</evidence>
<feature type="domain" description="RING-type" evidence="17">
    <location>
        <begin position="142"/>
        <end position="184"/>
    </location>
</feature>
<keyword evidence="10" id="KW-0862">Zinc</keyword>
<dbReference type="SMART" id="SM00184">
    <property type="entry name" value="RING"/>
    <property type="match status" value="1"/>
</dbReference>
<dbReference type="GO" id="GO:0008270">
    <property type="term" value="F:zinc ion binding"/>
    <property type="evidence" value="ECO:0007669"/>
    <property type="project" value="UniProtKB-KW"/>
</dbReference>
<evidence type="ECO:0000256" key="10">
    <source>
        <dbReference type="ARBA" id="ARBA00022833"/>
    </source>
</evidence>
<proteinExistence type="inferred from homology"/>
<dbReference type="PANTHER" id="PTHR46913:SF1">
    <property type="entry name" value="RING-H2 FINGER PROTEIN ATL16"/>
    <property type="match status" value="1"/>
</dbReference>
<dbReference type="Proteomes" id="UP001187192">
    <property type="component" value="Unassembled WGS sequence"/>
</dbReference>
<feature type="region of interest" description="Disordered" evidence="15">
    <location>
        <begin position="215"/>
        <end position="244"/>
    </location>
</feature>
<name>A0AA88D0N6_FICCA</name>
<keyword evidence="19" id="KW-1185">Reference proteome</keyword>
<dbReference type="GO" id="GO:0016567">
    <property type="term" value="P:protein ubiquitination"/>
    <property type="evidence" value="ECO:0007669"/>
    <property type="project" value="InterPro"/>
</dbReference>
<dbReference type="Pfam" id="PF13639">
    <property type="entry name" value="zf-RING_2"/>
    <property type="match status" value="1"/>
</dbReference>
<comment type="caution">
    <text evidence="18">The sequence shown here is derived from an EMBL/GenBank/DDBJ whole genome shotgun (WGS) entry which is preliminary data.</text>
</comment>
<evidence type="ECO:0000256" key="5">
    <source>
        <dbReference type="ARBA" id="ARBA00022679"/>
    </source>
</evidence>